<evidence type="ECO:0000313" key="1">
    <source>
        <dbReference type="EMBL" id="PSN88620.1"/>
    </source>
</evidence>
<proteinExistence type="predicted"/>
<evidence type="ECO:0000313" key="2">
    <source>
        <dbReference type="Proteomes" id="UP000240322"/>
    </source>
</evidence>
<sequence>MPVNITQVVEEVVTADPCLSYTLTSGLINYSALAIKIRPAVERLYGQSVRVNTIVQSLRRVSRSMTLTDYSVVAQSIASADYHIIQGIRERVFPVTELVEVFSNISKKGLPPDSTVIVFVADGLVTLLGDEQVFSVIGKREGDEEFTLLKIVLREAYAGLPGSSAYLAQVLGNNRITPRNIIRRGNQIFVVFRRRDSESLFRAIQTLQQPSPIRETTSN</sequence>
<accession>A0A2R6AQH1</accession>
<protein>
    <recommendedName>
        <fullName evidence="3">ACT domain-containing protein</fullName>
    </recommendedName>
</protein>
<dbReference type="AlphaFoldDB" id="A0A2R6AQH1"/>
<dbReference type="EMBL" id="NEXE01000116">
    <property type="protein sequence ID" value="PSN88620.1"/>
    <property type="molecule type" value="Genomic_DNA"/>
</dbReference>
<organism evidence="1 2">
    <name type="scientific">Candidatus Marsarchaeota G2 archaeon OSP_D</name>
    <dbReference type="NCBI Taxonomy" id="1978157"/>
    <lineage>
        <taxon>Archaea</taxon>
        <taxon>Candidatus Marsarchaeota</taxon>
        <taxon>Candidatus Marsarchaeota group 2</taxon>
    </lineage>
</organism>
<gene>
    <name evidence="1" type="ORF">B9Q03_09165</name>
</gene>
<evidence type="ECO:0008006" key="3">
    <source>
        <dbReference type="Google" id="ProtNLM"/>
    </source>
</evidence>
<name>A0A2R6AQH1_9ARCH</name>
<reference evidence="1 2" key="1">
    <citation type="submission" date="2017-04" db="EMBL/GenBank/DDBJ databases">
        <title>Novel microbial lineages endemic to geothermal iron-oxide mats fill important gaps in the evolutionary history of Archaea.</title>
        <authorList>
            <person name="Jay Z.J."/>
            <person name="Beam J.P."/>
            <person name="Dlakic M."/>
            <person name="Rusch D.B."/>
            <person name="Kozubal M.A."/>
            <person name="Inskeep W.P."/>
        </authorList>
    </citation>
    <scope>NUCLEOTIDE SEQUENCE [LARGE SCALE GENOMIC DNA]</scope>
    <source>
        <strain evidence="1">OSP_D</strain>
    </source>
</reference>
<dbReference type="Proteomes" id="UP000240322">
    <property type="component" value="Unassembled WGS sequence"/>
</dbReference>
<comment type="caution">
    <text evidence="1">The sequence shown here is derived from an EMBL/GenBank/DDBJ whole genome shotgun (WGS) entry which is preliminary data.</text>
</comment>